<reference evidence="11 12" key="1">
    <citation type="submission" date="2018-07" db="EMBL/GenBank/DDBJ databases">
        <title>Genome sequencing of oomycete isolates from Chile give support for New Zealand origin for Phytophthora kernoviae and make available the first Nothophytophthora sp. genome.</title>
        <authorList>
            <person name="Studholme D.J."/>
            <person name="Sanfuentes E."/>
            <person name="Panda P."/>
            <person name="Hill R."/>
            <person name="Sambles C."/>
            <person name="Grant M."/>
            <person name="Williams N.M."/>
            <person name="Mcdougal R.L."/>
        </authorList>
    </citation>
    <scope>NUCLEOTIDE SEQUENCE [LARGE SCALE GENOMIC DNA]</scope>
    <source>
        <strain evidence="9">Chile2</strain>
        <strain evidence="10">Chile4</strain>
    </source>
</reference>
<dbReference type="GO" id="GO:0046872">
    <property type="term" value="F:metal ion binding"/>
    <property type="evidence" value="ECO:0007669"/>
    <property type="project" value="UniProtKB-KW"/>
</dbReference>
<comment type="caution">
    <text evidence="10">The sequence shown here is derived from an EMBL/GenBank/DDBJ whole genome shotgun (WGS) entry which is preliminary data.</text>
</comment>
<evidence type="ECO:0000256" key="5">
    <source>
        <dbReference type="ARBA" id="ARBA00023180"/>
    </source>
</evidence>
<dbReference type="Proteomes" id="UP000285883">
    <property type="component" value="Unassembled WGS sequence"/>
</dbReference>
<feature type="region of interest" description="Disordered" evidence="7">
    <location>
        <begin position="145"/>
        <end position="180"/>
    </location>
</feature>
<evidence type="ECO:0000313" key="9">
    <source>
        <dbReference type="EMBL" id="RLN20534.1"/>
    </source>
</evidence>
<dbReference type="EMBL" id="MBDN02000399">
    <property type="protein sequence ID" value="RLN75621.1"/>
    <property type="molecule type" value="Genomic_DNA"/>
</dbReference>
<keyword evidence="5" id="KW-0325">Glycoprotein</keyword>
<gene>
    <name evidence="9" type="ORF">BBI17_008121</name>
    <name evidence="10" type="ORF">BBO99_00008188</name>
</gene>
<evidence type="ECO:0000256" key="4">
    <source>
        <dbReference type="ARBA" id="ARBA00023157"/>
    </source>
</evidence>
<feature type="compositionally biased region" description="Polar residues" evidence="7">
    <location>
        <begin position="149"/>
        <end position="170"/>
    </location>
</feature>
<evidence type="ECO:0000313" key="10">
    <source>
        <dbReference type="EMBL" id="RLN75621.1"/>
    </source>
</evidence>
<dbReference type="PANTHER" id="PTHR36575">
    <property type="entry name" value="BINDING PROTEIN, PUTATIVE (AFU_ORTHOLOGUE AFUA_1G14430)-RELATED"/>
    <property type="match status" value="1"/>
</dbReference>
<accession>A0A3R7HSN3</accession>
<evidence type="ECO:0000256" key="1">
    <source>
        <dbReference type="ARBA" id="ARBA00001973"/>
    </source>
</evidence>
<keyword evidence="11" id="KW-1185">Reference proteome</keyword>
<name>A0A3R7HSN3_9STRA</name>
<keyword evidence="3" id="KW-0186">Copper</keyword>
<evidence type="ECO:0000256" key="3">
    <source>
        <dbReference type="ARBA" id="ARBA00023008"/>
    </source>
</evidence>
<dbReference type="InterPro" id="IPR052282">
    <property type="entry name" value="Starch-active_LPMO"/>
</dbReference>
<organism evidence="10 11">
    <name type="scientific">Phytophthora kernoviae</name>
    <dbReference type="NCBI Taxonomy" id="325452"/>
    <lineage>
        <taxon>Eukaryota</taxon>
        <taxon>Sar</taxon>
        <taxon>Stramenopiles</taxon>
        <taxon>Oomycota</taxon>
        <taxon>Peronosporomycetes</taxon>
        <taxon>Peronosporales</taxon>
        <taxon>Peronosporaceae</taxon>
        <taxon>Phytophthora</taxon>
    </lineage>
</organism>
<dbReference type="AlphaFoldDB" id="A0A3R7HSN3"/>
<feature type="compositionally biased region" description="Polar residues" evidence="7">
    <location>
        <begin position="235"/>
        <end position="246"/>
    </location>
</feature>
<keyword evidence="2" id="KW-0479">Metal-binding</keyword>
<feature type="compositionally biased region" description="Basic and acidic residues" evidence="7">
    <location>
        <begin position="171"/>
        <end position="180"/>
    </location>
</feature>
<proteinExistence type="inferred from homology"/>
<feature type="region of interest" description="Disordered" evidence="7">
    <location>
        <begin position="235"/>
        <end position="268"/>
    </location>
</feature>
<feature type="domain" description="Chitin-binding type-4" evidence="8">
    <location>
        <begin position="535"/>
        <end position="636"/>
    </location>
</feature>
<evidence type="ECO:0000313" key="11">
    <source>
        <dbReference type="Proteomes" id="UP000285624"/>
    </source>
</evidence>
<feature type="compositionally biased region" description="Low complexity" evidence="7">
    <location>
        <begin position="645"/>
        <end position="679"/>
    </location>
</feature>
<comment type="cofactor">
    <cofactor evidence="1">
        <name>Cu(2+)</name>
        <dbReference type="ChEBI" id="CHEBI:29036"/>
    </cofactor>
</comment>
<dbReference type="Proteomes" id="UP000285624">
    <property type="component" value="Unassembled WGS sequence"/>
</dbReference>
<dbReference type="Pfam" id="PF03067">
    <property type="entry name" value="LPMO_10"/>
    <property type="match status" value="1"/>
</dbReference>
<dbReference type="EMBL" id="MAYM02001364">
    <property type="protein sequence ID" value="RLN20534.1"/>
    <property type="molecule type" value="Genomic_DNA"/>
</dbReference>
<evidence type="ECO:0000256" key="6">
    <source>
        <dbReference type="ARBA" id="ARBA00034311"/>
    </source>
</evidence>
<feature type="region of interest" description="Disordered" evidence="7">
    <location>
        <begin position="641"/>
        <end position="707"/>
    </location>
</feature>
<evidence type="ECO:0000313" key="12">
    <source>
        <dbReference type="Proteomes" id="UP000285883"/>
    </source>
</evidence>
<evidence type="ECO:0000256" key="2">
    <source>
        <dbReference type="ARBA" id="ARBA00022723"/>
    </source>
</evidence>
<dbReference type="PANTHER" id="PTHR36575:SF2">
    <property type="entry name" value="CHITIN-BINDING TYPE-4 DOMAIN-CONTAINING PROTEIN-RELATED"/>
    <property type="match status" value="1"/>
</dbReference>
<evidence type="ECO:0000256" key="7">
    <source>
        <dbReference type="SAM" id="MobiDB-lite"/>
    </source>
</evidence>
<sequence>MTEVMTATIPGCSVDDFLEMIVPRATRIKSKITREVFTRSAPFGLLRALGYRPDARAIPRIPIASNNKNDPSSTMPASMKAVTIEQYHSCTVDDESPDVNLQSGDEKIAHKATLRSKIYTLSIPYSNCFSIEVVVDIEDVQSSDDNMQEDVTTTTSQREISITASSSGKSADSEHTEGIERKSALRIRWRAGVVFSRSTMLRAEIEQGALEGIKSTCTAMLKTLTLRRDKKRPSSTLCLNKETQPLSRDKKRPPSGLGQQKECKPRDTKARRLEFGMKLFIPALPEGSQFTIEVLVIVEPAEDDPSSNILRVLFASPPRHRRPGTRAHAVVNPHVVAGVLPAPHIRVGFRREEARACSSAAFISTADAHGQMLVPTNRQITAKFRKDGGTLSQAGDEELQYSPIELLSQRKQKDFPEAKTFSVMNGCRGTVYEAGNTNITTLKPGADFDVEWIIQAPHPGTMKLSIVKPSTDSSGKIMYKNYKTILTLDSFAQNGDGVQIAPLEGLAQHKQADFPIAPTFDLMNGCRGTVYEEGNNVTTLQPGDDFDVRWTIMAPHPGYMKLSIVKPSEESTGKIMYKNYKTILTIEPFGENGGEGSAAATMPNGVEGCEKPGDCALQFYWHSDIADQTYVTCADIIVPGSGGSATPTAPKATKATPKTTPKPITATPKPTTAAPKATKGSSTYQSEASVAGEADSPGKCTRRIRRQ</sequence>
<comment type="similarity">
    <text evidence="6">Belongs to the polysaccharide monooxygenase AA13 family.</text>
</comment>
<dbReference type="InterPro" id="IPR004302">
    <property type="entry name" value="Cellulose/chitin-bd_N"/>
</dbReference>
<protein>
    <recommendedName>
        <fullName evidence="8">Chitin-binding type-4 domain-containing protein</fullName>
    </recommendedName>
</protein>
<dbReference type="Gene3D" id="2.70.50.70">
    <property type="match status" value="1"/>
</dbReference>
<evidence type="ECO:0000259" key="8">
    <source>
        <dbReference type="Pfam" id="PF03067"/>
    </source>
</evidence>
<keyword evidence="4" id="KW-1015">Disulfide bond</keyword>